<protein>
    <recommendedName>
        <fullName evidence="2">Methyltransferase FkbM domain-containing protein</fullName>
    </recommendedName>
</protein>
<proteinExistence type="predicted"/>
<dbReference type="GO" id="GO:0005886">
    <property type="term" value="C:plasma membrane"/>
    <property type="evidence" value="ECO:0007669"/>
    <property type="project" value="TreeGrafter"/>
</dbReference>
<comment type="caution">
    <text evidence="3">The sequence shown here is derived from an EMBL/GenBank/DDBJ whole genome shotgun (WGS) entry which is preliminary data.</text>
</comment>
<feature type="domain" description="Methyltransferase FkbM" evidence="2">
    <location>
        <begin position="106"/>
        <end position="261"/>
    </location>
</feature>
<dbReference type="Gene3D" id="3.40.50.150">
    <property type="entry name" value="Vaccinia Virus protein VP39"/>
    <property type="match status" value="1"/>
</dbReference>
<dbReference type="Pfam" id="PF05050">
    <property type="entry name" value="Methyltransf_21"/>
    <property type="match status" value="1"/>
</dbReference>
<keyword evidence="1" id="KW-1133">Transmembrane helix</keyword>
<evidence type="ECO:0000256" key="1">
    <source>
        <dbReference type="SAM" id="Phobius"/>
    </source>
</evidence>
<dbReference type="GO" id="GO:0005794">
    <property type="term" value="C:Golgi apparatus"/>
    <property type="evidence" value="ECO:0007669"/>
    <property type="project" value="TreeGrafter"/>
</dbReference>
<feature type="transmembrane region" description="Helical" evidence="1">
    <location>
        <begin position="9"/>
        <end position="27"/>
    </location>
</feature>
<dbReference type="SUPFAM" id="SSF53335">
    <property type="entry name" value="S-adenosyl-L-methionine-dependent methyltransferases"/>
    <property type="match status" value="1"/>
</dbReference>
<evidence type="ECO:0000313" key="4">
    <source>
        <dbReference type="Proteomes" id="UP000789390"/>
    </source>
</evidence>
<keyword evidence="1" id="KW-0472">Membrane</keyword>
<dbReference type="Proteomes" id="UP000789390">
    <property type="component" value="Unassembled WGS sequence"/>
</dbReference>
<gene>
    <name evidence="3" type="ORF">DGAL_LOCUS16599</name>
</gene>
<dbReference type="GO" id="GO:0016197">
    <property type="term" value="P:endosomal transport"/>
    <property type="evidence" value="ECO:0007669"/>
    <property type="project" value="TreeGrafter"/>
</dbReference>
<dbReference type="EMBL" id="CAKKLH010000332">
    <property type="protein sequence ID" value="CAH0112806.1"/>
    <property type="molecule type" value="Genomic_DNA"/>
</dbReference>
<dbReference type="InterPro" id="IPR029063">
    <property type="entry name" value="SAM-dependent_MTases_sf"/>
</dbReference>
<reference evidence="3" key="1">
    <citation type="submission" date="2021-11" db="EMBL/GenBank/DDBJ databases">
        <authorList>
            <person name="Schell T."/>
        </authorList>
    </citation>
    <scope>NUCLEOTIDE SEQUENCE</scope>
    <source>
        <strain evidence="3">M5</strain>
    </source>
</reference>
<accession>A0A8J2WPT7</accession>
<organism evidence="3 4">
    <name type="scientific">Daphnia galeata</name>
    <dbReference type="NCBI Taxonomy" id="27404"/>
    <lineage>
        <taxon>Eukaryota</taxon>
        <taxon>Metazoa</taxon>
        <taxon>Ecdysozoa</taxon>
        <taxon>Arthropoda</taxon>
        <taxon>Crustacea</taxon>
        <taxon>Branchiopoda</taxon>
        <taxon>Diplostraca</taxon>
        <taxon>Cladocera</taxon>
        <taxon>Anomopoda</taxon>
        <taxon>Daphniidae</taxon>
        <taxon>Daphnia</taxon>
    </lineage>
</organism>
<dbReference type="InterPro" id="IPR053202">
    <property type="entry name" value="EGF_Rcpt_Signaling_Reg"/>
</dbReference>
<name>A0A8J2WPT7_9CRUS</name>
<keyword evidence="1" id="KW-0812">Transmembrane</keyword>
<dbReference type="GO" id="GO:0006888">
    <property type="term" value="P:endoplasmic reticulum to Golgi vesicle-mediated transport"/>
    <property type="evidence" value="ECO:0007669"/>
    <property type="project" value="TreeGrafter"/>
</dbReference>
<evidence type="ECO:0000313" key="3">
    <source>
        <dbReference type="EMBL" id="CAH0112806.1"/>
    </source>
</evidence>
<dbReference type="GO" id="GO:0005789">
    <property type="term" value="C:endoplasmic reticulum membrane"/>
    <property type="evidence" value="ECO:0007669"/>
    <property type="project" value="TreeGrafter"/>
</dbReference>
<dbReference type="OrthoDB" id="6357215at2759"/>
<dbReference type="AlphaFoldDB" id="A0A8J2WPT7"/>
<keyword evidence="4" id="KW-1185">Reference proteome</keyword>
<evidence type="ECO:0000259" key="2">
    <source>
        <dbReference type="Pfam" id="PF05050"/>
    </source>
</evidence>
<dbReference type="PANTHER" id="PTHR34009">
    <property type="entry name" value="PROTEIN STAR"/>
    <property type="match status" value="1"/>
</dbReference>
<dbReference type="GO" id="GO:0031902">
    <property type="term" value="C:late endosome membrane"/>
    <property type="evidence" value="ECO:0007669"/>
    <property type="project" value="TreeGrafter"/>
</dbReference>
<dbReference type="PANTHER" id="PTHR34009:SF2">
    <property type="entry name" value="PROTEIN STAR"/>
    <property type="match status" value="1"/>
</dbReference>
<dbReference type="InterPro" id="IPR006342">
    <property type="entry name" value="FkbM_mtfrase"/>
</dbReference>
<sequence length="281" mass="31798">MSPVLKRPVVLFMGVCFACVILIYYQSSHSQGKPHYSGVCNTENVNSIVMDQDDPCILNLLRGQYLHPPSKNKLSLEAPEVNNPSMGQAQSILEILKNKENGFFVECGALDGELRSNTLFMERTLGWEGVLIEADPKNFLKVQEKNRRAWTVPACLSTSSSPKTVVFKQAFNQGRISQNQLDDQNRAGSVQVQCFPIYSILAALNRTEVDYFSLDIEGDELAVLKTIPWNNVRIQTLSVEFIHDKEGKDQIREYMTLQGYEVVKEVTDPNWLANDFIFNKI</sequence>